<feature type="region of interest" description="Disordered" evidence="2">
    <location>
        <begin position="456"/>
        <end position="475"/>
    </location>
</feature>
<keyword evidence="1" id="KW-0175">Coiled coil</keyword>
<evidence type="ECO:0000256" key="1">
    <source>
        <dbReference type="SAM" id="Coils"/>
    </source>
</evidence>
<evidence type="ECO:0000313" key="3">
    <source>
        <dbReference type="EMBL" id="SPT54371.1"/>
    </source>
</evidence>
<gene>
    <name evidence="3" type="ORF">NCTC11535_02085</name>
</gene>
<accession>A0ABY1VQG6</accession>
<comment type="caution">
    <text evidence="3">The sequence shown here is derived from an EMBL/GenBank/DDBJ whole genome shotgun (WGS) entry which is preliminary data.</text>
</comment>
<dbReference type="EMBL" id="UAPQ01000011">
    <property type="protein sequence ID" value="SPT54371.1"/>
    <property type="molecule type" value="Genomic_DNA"/>
</dbReference>
<name>A0ABY1VQG6_9ACTO</name>
<evidence type="ECO:0000313" key="4">
    <source>
        <dbReference type="Proteomes" id="UP000250006"/>
    </source>
</evidence>
<feature type="region of interest" description="Disordered" evidence="2">
    <location>
        <begin position="1"/>
        <end position="62"/>
    </location>
</feature>
<proteinExistence type="predicted"/>
<feature type="coiled-coil region" evidence="1">
    <location>
        <begin position="126"/>
        <end position="160"/>
    </location>
</feature>
<feature type="region of interest" description="Disordered" evidence="2">
    <location>
        <begin position="96"/>
        <end position="116"/>
    </location>
</feature>
<feature type="compositionally biased region" description="Low complexity" evidence="2">
    <location>
        <begin position="218"/>
        <end position="244"/>
    </location>
</feature>
<evidence type="ECO:0000256" key="2">
    <source>
        <dbReference type="SAM" id="MobiDB-lite"/>
    </source>
</evidence>
<feature type="region of interest" description="Disordered" evidence="2">
    <location>
        <begin position="215"/>
        <end position="254"/>
    </location>
</feature>
<sequence length="475" mass="48436">MSLALRSIPSVTAPRNAAPTVEAASSQKTAAPEPLELTTPPGGLPQANVSTPNPANPADLAEAKATRSCEVAADALLRAQMAALRAAADAHTVEAAPTVPAQAERQVSATDSADAVGSETDCRRALAAAQTAYEAAREELDKAEESKAGAEAAVLQARHERDLAAAICKALECDGRQAVARAETALAAAEKVTDACMLEVVPQAGVGQADAQDRAAKASDSAADSQIGSAAAASEASGPAVAKAPQLPAPSQPNTSWSALIQALAAEGWARELRERLSQDSALGHAQELENQAQETLQDACVATAAASARFEAAKVYANLARRAVQAAAQRRAAPMGPAADAPALLAASRLQLAQALGTHRYDQVEASALDLLVANLSGVDHQAALVKGFNDARFPLLVCAYARAQAHLDAAIKARANAAARGLSTTPATAVVSHVDRHRNGAMAGKYRLLKPGSSAAGSLAARPAGRRRGKHAG</sequence>
<dbReference type="Proteomes" id="UP000250006">
    <property type="component" value="Unassembled WGS sequence"/>
</dbReference>
<reference evidence="3 4" key="1">
    <citation type="submission" date="2018-06" db="EMBL/GenBank/DDBJ databases">
        <authorList>
            <consortium name="Pathogen Informatics"/>
            <person name="Doyle S."/>
        </authorList>
    </citation>
    <scope>NUCLEOTIDE SEQUENCE [LARGE SCALE GENOMIC DNA]</scope>
    <source>
        <strain evidence="3 4">NCTC11535</strain>
    </source>
</reference>
<keyword evidence="4" id="KW-1185">Reference proteome</keyword>
<feature type="compositionally biased region" description="Low complexity" evidence="2">
    <location>
        <begin position="29"/>
        <end position="45"/>
    </location>
</feature>
<organism evidence="3 4">
    <name type="scientific">Actinomyces bovis</name>
    <dbReference type="NCBI Taxonomy" id="1658"/>
    <lineage>
        <taxon>Bacteria</taxon>
        <taxon>Bacillati</taxon>
        <taxon>Actinomycetota</taxon>
        <taxon>Actinomycetes</taxon>
        <taxon>Actinomycetales</taxon>
        <taxon>Actinomycetaceae</taxon>
        <taxon>Actinomyces</taxon>
    </lineage>
</organism>
<feature type="compositionally biased region" description="Basic residues" evidence="2">
    <location>
        <begin position="466"/>
        <end position="475"/>
    </location>
</feature>
<protein>
    <submittedName>
        <fullName evidence="3">Uncharacterized protein</fullName>
    </submittedName>
</protein>